<dbReference type="AlphaFoldDB" id="A0A8S3S7X7"/>
<sequence>MSRRSNRELVPTKIYTPSNSNQTTRNYVLNEKRTLNKIKEAANRDIDIQATLKRGNLFIQFSLNQSLKLTVNERFDLSKKLSERSISFADVNNPSKQLYRVNISNTTCRIEVNGKQSMSFIDELSKIASQMSNDVDYKHLNTKIKEQCDILLSSINNDHNSSVVNNTMINPSKAVTSVGSNDIKNPE</sequence>
<keyword evidence="2" id="KW-1185">Reference proteome</keyword>
<reference evidence="1" key="1">
    <citation type="submission" date="2021-03" db="EMBL/GenBank/DDBJ databases">
        <authorList>
            <person name="Bekaert M."/>
        </authorList>
    </citation>
    <scope>NUCLEOTIDE SEQUENCE</scope>
</reference>
<evidence type="ECO:0000313" key="2">
    <source>
        <dbReference type="Proteomes" id="UP000683360"/>
    </source>
</evidence>
<accession>A0A8S3S7X7</accession>
<gene>
    <name evidence="1" type="ORF">MEDL_27013</name>
</gene>
<proteinExistence type="predicted"/>
<dbReference type="OrthoDB" id="10342632at2759"/>
<dbReference type="Proteomes" id="UP000683360">
    <property type="component" value="Unassembled WGS sequence"/>
</dbReference>
<dbReference type="EMBL" id="CAJPWZ010001323">
    <property type="protein sequence ID" value="CAG2213071.1"/>
    <property type="molecule type" value="Genomic_DNA"/>
</dbReference>
<name>A0A8S3S7X7_MYTED</name>
<comment type="caution">
    <text evidence="1">The sequence shown here is derived from an EMBL/GenBank/DDBJ whole genome shotgun (WGS) entry which is preliminary data.</text>
</comment>
<protein>
    <submittedName>
        <fullName evidence="1">Uncharacterized protein</fullName>
    </submittedName>
</protein>
<evidence type="ECO:0000313" key="1">
    <source>
        <dbReference type="EMBL" id="CAG2213071.1"/>
    </source>
</evidence>
<organism evidence="1 2">
    <name type="scientific">Mytilus edulis</name>
    <name type="common">Blue mussel</name>
    <dbReference type="NCBI Taxonomy" id="6550"/>
    <lineage>
        <taxon>Eukaryota</taxon>
        <taxon>Metazoa</taxon>
        <taxon>Spiralia</taxon>
        <taxon>Lophotrochozoa</taxon>
        <taxon>Mollusca</taxon>
        <taxon>Bivalvia</taxon>
        <taxon>Autobranchia</taxon>
        <taxon>Pteriomorphia</taxon>
        <taxon>Mytilida</taxon>
        <taxon>Mytiloidea</taxon>
        <taxon>Mytilidae</taxon>
        <taxon>Mytilinae</taxon>
        <taxon>Mytilus</taxon>
    </lineage>
</organism>